<dbReference type="Pfam" id="PF07642">
    <property type="entry name" value="BBP2"/>
    <property type="match status" value="1"/>
</dbReference>
<dbReference type="OrthoDB" id="339041at2"/>
<dbReference type="InterPro" id="IPR011486">
    <property type="entry name" value="BBP2"/>
</dbReference>
<sequence length="552" mass="60799">MRIKTITLVASVLCLLVSSQVFAQTGKKSAADTSVAPAPVSQTAEQEDKKWYDQIEFSGFADVYYMYNLNPKQGNDVDATRAFETSNKNFAVNAVALTIQKAAEKSSPWGFRIDIQNGQNNAFQEAPYSQSNSIYNYNMLKQGYVSLYFPVLKGMTLDVGKMATHIGYEVLESMSNPNYSIGAIFQNTIPFIHTGARLTTQFTDKWAGTFYIYNSGGGTGYNSPATATTAPLNVITDPAYSGNAAGKSYFVEGQTERKAVGTQIKGQLIEDKLAVTWNTLYSSDGAYARVDPSKAAMATELANSSGDPKIGLYNVANPQRAKYNKDYWFMNHAILSITPTDKITIDLDYTWSEKAGGAVTNGSLDQRKYNVDGTGAEVFNKDTLFWGLNNKRDVKTNYKAYGIFAKFKINEAWGVNVRAEYIDDKHNNGALTTFNPFMGPNAYVGEFKKASDLAVADAVATALAADPTFGSFGVTKEQILEAMNDDYKNYGGTRNAGQYKTFTVTPVWNFTENLLIKLDLRRDWATGKQFVDQKGEKTDYQNGLTLGVVAKF</sequence>
<evidence type="ECO:0000313" key="2">
    <source>
        <dbReference type="EMBL" id="EMJ96060.1"/>
    </source>
</evidence>
<gene>
    <name evidence="2" type="ORF">LEP1GSC194_0388</name>
</gene>
<organism evidence="2 3">
    <name type="scientific">Leptospira alstonii serovar Sichuan str. 79601</name>
    <dbReference type="NCBI Taxonomy" id="1218565"/>
    <lineage>
        <taxon>Bacteria</taxon>
        <taxon>Pseudomonadati</taxon>
        <taxon>Spirochaetota</taxon>
        <taxon>Spirochaetia</taxon>
        <taxon>Leptospirales</taxon>
        <taxon>Leptospiraceae</taxon>
        <taxon>Leptospira</taxon>
    </lineage>
</organism>
<feature type="chain" id="PRO_5004076752" evidence="1">
    <location>
        <begin position="24"/>
        <end position="552"/>
    </location>
</feature>
<dbReference type="PATRIC" id="fig|1218565.3.peg.1378"/>
<keyword evidence="1" id="KW-0732">Signal</keyword>
<evidence type="ECO:0000313" key="3">
    <source>
        <dbReference type="Proteomes" id="UP000011988"/>
    </source>
</evidence>
<reference evidence="2 3" key="1">
    <citation type="submission" date="2013-01" db="EMBL/GenBank/DDBJ databases">
        <authorList>
            <person name="Harkins D.M."/>
            <person name="Durkin A.S."/>
            <person name="Brinkac L.M."/>
            <person name="Haft D.H."/>
            <person name="Selengut J.D."/>
            <person name="Sanka R."/>
            <person name="DePew J."/>
            <person name="Purushe J."/>
            <person name="Galloway R.L."/>
            <person name="Vinetz J.M."/>
            <person name="Sutton G.G."/>
            <person name="Nierman W.C."/>
            <person name="Fouts D.E."/>
        </authorList>
    </citation>
    <scope>NUCLEOTIDE SEQUENCE [LARGE SCALE GENOMIC DNA]</scope>
    <source>
        <strain evidence="2 3">79601</strain>
    </source>
</reference>
<protein>
    <submittedName>
        <fullName evidence="2">Outer membrane protein</fullName>
    </submittedName>
</protein>
<feature type="signal peptide" evidence="1">
    <location>
        <begin position="1"/>
        <end position="23"/>
    </location>
</feature>
<dbReference type="AlphaFoldDB" id="M6DBZ2"/>
<comment type="caution">
    <text evidence="2">The sequence shown here is derived from an EMBL/GenBank/DDBJ whole genome shotgun (WGS) entry which is preliminary data.</text>
</comment>
<accession>M6DBZ2</accession>
<name>M6DBZ2_9LEPT</name>
<dbReference type="EMBL" id="ANIK01000028">
    <property type="protein sequence ID" value="EMJ96060.1"/>
    <property type="molecule type" value="Genomic_DNA"/>
</dbReference>
<dbReference type="Proteomes" id="UP000011988">
    <property type="component" value="Unassembled WGS sequence"/>
</dbReference>
<proteinExistence type="predicted"/>
<evidence type="ECO:0000256" key="1">
    <source>
        <dbReference type="SAM" id="SignalP"/>
    </source>
</evidence>
<dbReference type="RefSeq" id="WP_020772833.1">
    <property type="nucleotide sequence ID" value="NZ_ANIK01000028.1"/>
</dbReference>